<evidence type="ECO:0000256" key="1">
    <source>
        <dbReference type="SAM" id="Phobius"/>
    </source>
</evidence>
<evidence type="ECO:0000313" key="3">
    <source>
        <dbReference type="Proteomes" id="UP000730618"/>
    </source>
</evidence>
<comment type="caution">
    <text evidence="2">The sequence shown here is derived from an EMBL/GenBank/DDBJ whole genome shotgun (WGS) entry which is preliminary data.</text>
</comment>
<dbReference type="Pfam" id="PF07301">
    <property type="entry name" value="DUF1453"/>
    <property type="match status" value="1"/>
</dbReference>
<sequence length="160" mass="17652">MNATVSLAISILIFFLIIRGQLRGMQKPLKKSGVGLLLPIAYISTSLFQLMDPSLHIREDQVLLSVLIGAVISIPLIWTTNFEVKGTGDAFIKRSKAVFVILIGVFALRFVFVAGFKLIDPGTLGFMCNLVTLSYIALWRIGSFVKFRNALRHPSSAIRA</sequence>
<dbReference type="RefSeq" id="WP_218101831.1">
    <property type="nucleotide sequence ID" value="NZ_CAJVCE010000021.1"/>
</dbReference>
<proteinExistence type="predicted"/>
<accession>A0ABN7TWR8</accession>
<evidence type="ECO:0008006" key="4">
    <source>
        <dbReference type="Google" id="ProtNLM"/>
    </source>
</evidence>
<dbReference type="InterPro" id="IPR058247">
    <property type="entry name" value="DUF1453"/>
</dbReference>
<keyword evidence="1" id="KW-0472">Membrane</keyword>
<keyword evidence="3" id="KW-1185">Reference proteome</keyword>
<dbReference type="PANTHER" id="PTHR39164:SF1">
    <property type="entry name" value="PROTEIN CCDC"/>
    <property type="match status" value="1"/>
</dbReference>
<feature type="transmembrane region" description="Helical" evidence="1">
    <location>
        <begin position="6"/>
        <end position="22"/>
    </location>
</feature>
<dbReference type="PANTHER" id="PTHR39164">
    <property type="entry name" value="PROTEIN CCDC"/>
    <property type="match status" value="1"/>
</dbReference>
<keyword evidence="1" id="KW-1133">Transmembrane helix</keyword>
<gene>
    <name evidence="2" type="ORF">PAECIP111802_05618</name>
</gene>
<organism evidence="2 3">
    <name type="scientific">Paenibacillus allorhizosphaerae</name>
    <dbReference type="NCBI Taxonomy" id="2849866"/>
    <lineage>
        <taxon>Bacteria</taxon>
        <taxon>Bacillati</taxon>
        <taxon>Bacillota</taxon>
        <taxon>Bacilli</taxon>
        <taxon>Bacillales</taxon>
        <taxon>Paenibacillaceae</taxon>
        <taxon>Paenibacillus</taxon>
    </lineage>
</organism>
<feature type="transmembrane region" description="Helical" evidence="1">
    <location>
        <begin position="34"/>
        <end position="51"/>
    </location>
</feature>
<reference evidence="2 3" key="1">
    <citation type="submission" date="2021-06" db="EMBL/GenBank/DDBJ databases">
        <authorList>
            <person name="Criscuolo A."/>
        </authorList>
    </citation>
    <scope>NUCLEOTIDE SEQUENCE [LARGE SCALE GENOMIC DNA]</scope>
    <source>
        <strain evidence="3">CIP 111802</strain>
    </source>
</reference>
<feature type="transmembrane region" description="Helical" evidence="1">
    <location>
        <begin position="122"/>
        <end position="142"/>
    </location>
</feature>
<feature type="transmembrane region" description="Helical" evidence="1">
    <location>
        <begin position="63"/>
        <end position="84"/>
    </location>
</feature>
<name>A0ABN7TWR8_9BACL</name>
<dbReference type="Proteomes" id="UP000730618">
    <property type="component" value="Unassembled WGS sequence"/>
</dbReference>
<keyword evidence="1" id="KW-0812">Transmembrane</keyword>
<dbReference type="EMBL" id="CAJVCE010000021">
    <property type="protein sequence ID" value="CAG7653908.1"/>
    <property type="molecule type" value="Genomic_DNA"/>
</dbReference>
<dbReference type="InterPro" id="IPR031306">
    <property type="entry name" value="CcdC"/>
</dbReference>
<evidence type="ECO:0000313" key="2">
    <source>
        <dbReference type="EMBL" id="CAG7653908.1"/>
    </source>
</evidence>
<protein>
    <recommendedName>
        <fullName evidence="4">DUF1453 family protein</fullName>
    </recommendedName>
</protein>
<feature type="transmembrane region" description="Helical" evidence="1">
    <location>
        <begin position="96"/>
        <end position="116"/>
    </location>
</feature>